<evidence type="ECO:0000256" key="6">
    <source>
        <dbReference type="ARBA" id="ARBA00022846"/>
    </source>
</evidence>
<evidence type="ECO:0000313" key="10">
    <source>
        <dbReference type="Proteomes" id="UP000694523"/>
    </source>
</evidence>
<accession>A0A8C6WVH2</accession>
<reference evidence="9" key="2">
    <citation type="submission" date="2025-09" db="UniProtKB">
        <authorList>
            <consortium name="Ensembl"/>
        </authorList>
    </citation>
    <scope>IDENTIFICATION</scope>
</reference>
<sequence>MDTSSCTVILQKLRNVSPQFDIDGTGNMWIIKPGAMSRGRGITCAKRLDHILRVVQCDPIIIQDDKWVVQKYIEKPFLVHGTKFDVRQWFLVTDWNPLTVWFYTKCYLRFSTQPFSLQSMDSSVHLCNNSVQKHLIPSHQRHSTIPAYNMWSDEDFSTFLLSQGREHLWETVAVPEMKKDVISALLTAQDVMERRKNTFEVYGADFILDQELHPWLLEINTSPTMAPSTPVTARLCRAVQEDTIRVVLDRREDPHADTGDFEMIYRQVKELYFNFFWCTF</sequence>
<evidence type="ECO:0000256" key="7">
    <source>
        <dbReference type="ARBA" id="ARBA00023212"/>
    </source>
</evidence>
<keyword evidence="6" id="KW-0969">Cilium</keyword>
<dbReference type="InterPro" id="IPR051437">
    <property type="entry name" value="TTLL_monoglycylase"/>
</dbReference>
<evidence type="ECO:0000313" key="9">
    <source>
        <dbReference type="Ensembl" id="ENSNMLP00000034970.1"/>
    </source>
</evidence>
<proteinExistence type="predicted"/>
<dbReference type="Gene3D" id="3.30.470.20">
    <property type="entry name" value="ATP-grasp fold, B domain"/>
    <property type="match status" value="1"/>
</dbReference>
<dbReference type="AlphaFoldDB" id="A0A8C6WVH2"/>
<protein>
    <submittedName>
        <fullName evidence="9">Uncharacterized protein</fullName>
    </submittedName>
</protein>
<dbReference type="Proteomes" id="UP000694523">
    <property type="component" value="Unplaced"/>
</dbReference>
<evidence type="ECO:0000256" key="2">
    <source>
        <dbReference type="ARBA" id="ARBA00022490"/>
    </source>
</evidence>
<dbReference type="PANTHER" id="PTHR45870">
    <property type="entry name" value="TUBULIN MONOGLYCYLASE TTLL3"/>
    <property type="match status" value="1"/>
</dbReference>
<dbReference type="Ensembl" id="ENSNMLT00000038943.1">
    <property type="protein sequence ID" value="ENSNMLP00000034970.1"/>
    <property type="gene ID" value="ENSNMLG00000021716.1"/>
</dbReference>
<dbReference type="SUPFAM" id="SSF56059">
    <property type="entry name" value="Glutathione synthetase ATP-binding domain-like"/>
    <property type="match status" value="1"/>
</dbReference>
<dbReference type="GO" id="GO:0015630">
    <property type="term" value="C:microtubule cytoskeleton"/>
    <property type="evidence" value="ECO:0007669"/>
    <property type="project" value="TreeGrafter"/>
</dbReference>
<dbReference type="GO" id="GO:0060271">
    <property type="term" value="P:cilium assembly"/>
    <property type="evidence" value="ECO:0007669"/>
    <property type="project" value="TreeGrafter"/>
</dbReference>
<evidence type="ECO:0000256" key="5">
    <source>
        <dbReference type="ARBA" id="ARBA00022840"/>
    </source>
</evidence>
<dbReference type="GO" id="GO:0005524">
    <property type="term" value="F:ATP binding"/>
    <property type="evidence" value="ECO:0007669"/>
    <property type="project" value="UniProtKB-KW"/>
</dbReference>
<dbReference type="GO" id="GO:0005930">
    <property type="term" value="C:axoneme"/>
    <property type="evidence" value="ECO:0007669"/>
    <property type="project" value="TreeGrafter"/>
</dbReference>
<evidence type="ECO:0000256" key="1">
    <source>
        <dbReference type="ARBA" id="ARBA00004611"/>
    </source>
</evidence>
<dbReference type="PROSITE" id="PS51221">
    <property type="entry name" value="TTL"/>
    <property type="match status" value="1"/>
</dbReference>
<organism evidence="9 10">
    <name type="scientific">Neogobius melanostomus</name>
    <name type="common">round goby</name>
    <dbReference type="NCBI Taxonomy" id="47308"/>
    <lineage>
        <taxon>Eukaryota</taxon>
        <taxon>Metazoa</taxon>
        <taxon>Chordata</taxon>
        <taxon>Craniata</taxon>
        <taxon>Vertebrata</taxon>
        <taxon>Euteleostomi</taxon>
        <taxon>Actinopterygii</taxon>
        <taxon>Neopterygii</taxon>
        <taxon>Teleostei</taxon>
        <taxon>Neoteleostei</taxon>
        <taxon>Acanthomorphata</taxon>
        <taxon>Gobiaria</taxon>
        <taxon>Gobiiformes</taxon>
        <taxon>Gobioidei</taxon>
        <taxon>Gobiidae</taxon>
        <taxon>Benthophilinae</taxon>
        <taxon>Neogobiini</taxon>
        <taxon>Neogobius</taxon>
    </lineage>
</organism>
<keyword evidence="7" id="KW-0206">Cytoskeleton</keyword>
<comment type="subcellular location">
    <subcellularLocation>
        <location evidence="1">Cytoplasm</location>
        <location evidence="1">Cytoskeleton</location>
        <location evidence="1">Flagellum axoneme</location>
    </subcellularLocation>
</comment>
<keyword evidence="3" id="KW-0436">Ligase</keyword>
<dbReference type="InterPro" id="IPR004344">
    <property type="entry name" value="TTL/TTLL_fam"/>
</dbReference>
<keyword evidence="4" id="KW-0547">Nucleotide-binding</keyword>
<dbReference type="PANTHER" id="PTHR45870:SF2">
    <property type="entry name" value="TUBULIN MONOGLYCYLASE TTLL3"/>
    <property type="match status" value="1"/>
</dbReference>
<keyword evidence="6" id="KW-0282">Flagellum</keyword>
<keyword evidence="2" id="KW-0963">Cytoplasm</keyword>
<reference evidence="9" key="1">
    <citation type="submission" date="2025-08" db="UniProtKB">
        <authorList>
            <consortium name="Ensembl"/>
        </authorList>
    </citation>
    <scope>IDENTIFICATION</scope>
</reference>
<dbReference type="Pfam" id="PF03133">
    <property type="entry name" value="TTL"/>
    <property type="match status" value="1"/>
</dbReference>
<keyword evidence="5" id="KW-0067">ATP-binding</keyword>
<keyword evidence="10" id="KW-1185">Reference proteome</keyword>
<evidence type="ECO:0000256" key="3">
    <source>
        <dbReference type="ARBA" id="ARBA00022598"/>
    </source>
</evidence>
<keyword evidence="6" id="KW-0966">Cell projection</keyword>
<evidence type="ECO:0000256" key="8">
    <source>
        <dbReference type="ARBA" id="ARBA00048944"/>
    </source>
</evidence>
<dbReference type="GO" id="GO:0070736">
    <property type="term" value="F:protein-glycine ligase activity, initiating"/>
    <property type="evidence" value="ECO:0007669"/>
    <property type="project" value="TreeGrafter"/>
</dbReference>
<comment type="catalytic activity">
    <reaction evidence="8">
        <text>L-glutamyl-[protein] + glycine + ATP = glycyl-L-glutamyl-[protein] + ADP + phosphate + H(+)</text>
        <dbReference type="Rhea" id="RHEA:67180"/>
        <dbReference type="Rhea" id="RHEA-COMP:10208"/>
        <dbReference type="Rhea" id="RHEA-COMP:17207"/>
        <dbReference type="ChEBI" id="CHEBI:15378"/>
        <dbReference type="ChEBI" id="CHEBI:29973"/>
        <dbReference type="ChEBI" id="CHEBI:30616"/>
        <dbReference type="ChEBI" id="CHEBI:43474"/>
        <dbReference type="ChEBI" id="CHEBI:57305"/>
        <dbReference type="ChEBI" id="CHEBI:167890"/>
        <dbReference type="ChEBI" id="CHEBI:456216"/>
    </reaction>
    <physiologicalReaction direction="left-to-right" evidence="8">
        <dbReference type="Rhea" id="RHEA:67181"/>
    </physiologicalReaction>
</comment>
<dbReference type="FunFam" id="3.30.470.20:FF:000032">
    <property type="entry name" value="tubulin monoglycylase TTLL3 isoform X2"/>
    <property type="match status" value="1"/>
</dbReference>
<evidence type="ECO:0000256" key="4">
    <source>
        <dbReference type="ARBA" id="ARBA00022741"/>
    </source>
</evidence>
<dbReference type="GO" id="GO:0003341">
    <property type="term" value="P:cilium movement"/>
    <property type="evidence" value="ECO:0007669"/>
    <property type="project" value="TreeGrafter"/>
</dbReference>
<name>A0A8C6WVH2_9GOBI</name>